<protein>
    <recommendedName>
        <fullName evidence="3">Arrestin-like N-terminal domain-containing protein</fullName>
    </recommendedName>
</protein>
<gene>
    <name evidence="1" type="ORF">WOLCODRAFT_143021</name>
</gene>
<dbReference type="Proteomes" id="UP000218811">
    <property type="component" value="Unassembled WGS sequence"/>
</dbReference>
<dbReference type="EMBL" id="KB468053">
    <property type="protein sequence ID" value="PCH40302.1"/>
    <property type="molecule type" value="Genomic_DNA"/>
</dbReference>
<dbReference type="AlphaFoldDB" id="A0A2H3JDH4"/>
<reference evidence="1 2" key="1">
    <citation type="journal article" date="2012" name="Science">
        <title>The Paleozoic origin of enzymatic lignin decomposition reconstructed from 31 fungal genomes.</title>
        <authorList>
            <person name="Floudas D."/>
            <person name="Binder M."/>
            <person name="Riley R."/>
            <person name="Barry K."/>
            <person name="Blanchette R.A."/>
            <person name="Henrissat B."/>
            <person name="Martinez A.T."/>
            <person name="Otillar R."/>
            <person name="Spatafora J.W."/>
            <person name="Yadav J.S."/>
            <person name="Aerts A."/>
            <person name="Benoit I."/>
            <person name="Boyd A."/>
            <person name="Carlson A."/>
            <person name="Copeland A."/>
            <person name="Coutinho P.M."/>
            <person name="de Vries R.P."/>
            <person name="Ferreira P."/>
            <person name="Findley K."/>
            <person name="Foster B."/>
            <person name="Gaskell J."/>
            <person name="Glotzer D."/>
            <person name="Gorecki P."/>
            <person name="Heitman J."/>
            <person name="Hesse C."/>
            <person name="Hori C."/>
            <person name="Igarashi K."/>
            <person name="Jurgens J.A."/>
            <person name="Kallen N."/>
            <person name="Kersten P."/>
            <person name="Kohler A."/>
            <person name="Kuees U."/>
            <person name="Kumar T.K.A."/>
            <person name="Kuo A."/>
            <person name="LaButti K."/>
            <person name="Larrondo L.F."/>
            <person name="Lindquist E."/>
            <person name="Ling A."/>
            <person name="Lombard V."/>
            <person name="Lucas S."/>
            <person name="Lundell T."/>
            <person name="Martin R."/>
            <person name="McLaughlin D.J."/>
            <person name="Morgenstern I."/>
            <person name="Morin E."/>
            <person name="Murat C."/>
            <person name="Nagy L.G."/>
            <person name="Nolan M."/>
            <person name="Ohm R.A."/>
            <person name="Patyshakuliyeva A."/>
            <person name="Rokas A."/>
            <person name="Ruiz-Duenas F.J."/>
            <person name="Sabat G."/>
            <person name="Salamov A."/>
            <person name="Samejima M."/>
            <person name="Schmutz J."/>
            <person name="Slot J.C."/>
            <person name="St John F."/>
            <person name="Stenlid J."/>
            <person name="Sun H."/>
            <person name="Sun S."/>
            <person name="Syed K."/>
            <person name="Tsang A."/>
            <person name="Wiebenga A."/>
            <person name="Young D."/>
            <person name="Pisabarro A."/>
            <person name="Eastwood D.C."/>
            <person name="Martin F."/>
            <person name="Cullen D."/>
            <person name="Grigoriev I.V."/>
            <person name="Hibbett D.S."/>
        </authorList>
    </citation>
    <scope>NUCLEOTIDE SEQUENCE [LARGE SCALE GENOMIC DNA]</scope>
    <source>
        <strain evidence="1 2">MD-104</strain>
    </source>
</reference>
<dbReference type="OMA" id="HPFANVQ"/>
<name>A0A2H3JDH4_WOLCO</name>
<evidence type="ECO:0000313" key="1">
    <source>
        <dbReference type="EMBL" id="PCH40302.1"/>
    </source>
</evidence>
<proteinExistence type="predicted"/>
<organism evidence="1 2">
    <name type="scientific">Wolfiporia cocos (strain MD-104)</name>
    <name type="common">Brown rot fungus</name>
    <dbReference type="NCBI Taxonomy" id="742152"/>
    <lineage>
        <taxon>Eukaryota</taxon>
        <taxon>Fungi</taxon>
        <taxon>Dikarya</taxon>
        <taxon>Basidiomycota</taxon>
        <taxon>Agaricomycotina</taxon>
        <taxon>Agaricomycetes</taxon>
        <taxon>Polyporales</taxon>
        <taxon>Phaeolaceae</taxon>
        <taxon>Wolfiporia</taxon>
    </lineage>
</organism>
<accession>A0A2H3JDH4</accession>
<evidence type="ECO:0008006" key="3">
    <source>
        <dbReference type="Google" id="ProtNLM"/>
    </source>
</evidence>
<dbReference type="OrthoDB" id="3252135at2759"/>
<keyword evidence="2" id="KW-1185">Reference proteome</keyword>
<sequence>MSAASIRHPFASVQYYASTLTVNDYTELQKPPPVPKRRSIIPPALRARSPFSLSKKASSPARFVKKGHQMTLILDGQGTTMPVYRCNDTISGSVLPANASGLTSLQVKIHGSLKIKEVAGAGGADTEILRVSVFSWNDQQNISLPSRIPLHYTLPDDYRDNANGERYPLPPTYDAHLNGIPGFNVYVMYYVLVEFVRAERKKSPFWQKKFCIRAPFLLQQHTRPVYSGPFRLNFTKTPTSPQTLFVFAIESRQSCRTHIEAHVFLPLSREHLTQRSIAPLRIHLSRTTGVCASRLGVTHAQDKGQLFSSRSIGRGVIHNTSRGINSLAWSGTITIAPSVFSGSFKVHGLQVSDSIVITIKPPDSARSHFMSLCETIPVRLTSEAHECSSAMAIAEAEV</sequence>
<evidence type="ECO:0000313" key="2">
    <source>
        <dbReference type="Proteomes" id="UP000218811"/>
    </source>
</evidence>